<dbReference type="InterPro" id="IPR012171">
    <property type="entry name" value="Fatty_acid_desaturase"/>
</dbReference>
<gene>
    <name evidence="3" type="ORF">A7E78_11805</name>
</gene>
<dbReference type="GO" id="GO:0006629">
    <property type="term" value="P:lipid metabolic process"/>
    <property type="evidence" value="ECO:0007669"/>
    <property type="project" value="InterPro"/>
</dbReference>
<dbReference type="InterPro" id="IPR005804">
    <property type="entry name" value="FA_desaturase_dom"/>
</dbReference>
<proteinExistence type="predicted"/>
<dbReference type="AlphaFoldDB" id="A0A1L3GT41"/>
<feature type="transmembrane region" description="Helical" evidence="1">
    <location>
        <begin position="40"/>
        <end position="62"/>
    </location>
</feature>
<dbReference type="EMBL" id="CP015519">
    <property type="protein sequence ID" value="APG29126.1"/>
    <property type="molecule type" value="Genomic_DNA"/>
</dbReference>
<feature type="domain" description="Fatty acid desaturase" evidence="2">
    <location>
        <begin position="44"/>
        <end position="284"/>
    </location>
</feature>
<keyword evidence="4" id="KW-1185">Reference proteome</keyword>
<dbReference type="Proteomes" id="UP000182517">
    <property type="component" value="Chromosome"/>
</dbReference>
<keyword evidence="1" id="KW-0812">Transmembrane</keyword>
<dbReference type="PANTHER" id="PTHR19353">
    <property type="entry name" value="FATTY ACID DESATURASE 2"/>
    <property type="match status" value="1"/>
</dbReference>
<keyword evidence="1" id="KW-1133">Transmembrane helix</keyword>
<feature type="transmembrane region" description="Helical" evidence="1">
    <location>
        <begin position="192"/>
        <end position="215"/>
    </location>
</feature>
<protein>
    <submittedName>
        <fullName evidence="3">Fatty acid desaturase</fullName>
    </submittedName>
</protein>
<reference evidence="3 4" key="1">
    <citation type="journal article" date="2017" name="Genome Announc.">
        <title>Complete Genome Sequences of Two Acetylene-Fermenting Pelobacter acetylenicus Strains.</title>
        <authorList>
            <person name="Sutton J.M."/>
            <person name="Baesman S.M."/>
            <person name="Fierst J.L."/>
            <person name="Poret-Peterson A.T."/>
            <person name="Oremland R.S."/>
            <person name="Dunlap D.S."/>
            <person name="Akob D.M."/>
        </authorList>
    </citation>
    <scope>NUCLEOTIDE SEQUENCE [LARGE SCALE GENOMIC DNA]</scope>
    <source>
        <strain evidence="3 4">SFB93</strain>
    </source>
</reference>
<feature type="transmembrane region" description="Helical" evidence="1">
    <location>
        <begin position="74"/>
        <end position="91"/>
    </location>
</feature>
<dbReference type="GO" id="GO:0016717">
    <property type="term" value="F:oxidoreductase activity, acting on paired donors, with oxidation of a pair of donors resulting in the reduction of molecular oxygen to two molecules of water"/>
    <property type="evidence" value="ECO:0007669"/>
    <property type="project" value="TreeGrafter"/>
</dbReference>
<evidence type="ECO:0000256" key="1">
    <source>
        <dbReference type="SAM" id="Phobius"/>
    </source>
</evidence>
<feature type="transmembrane region" description="Helical" evidence="1">
    <location>
        <begin position="137"/>
        <end position="157"/>
    </location>
</feature>
<organism evidence="3 4">
    <name type="scientific">Syntrophotalea acetylenivorans</name>
    <dbReference type="NCBI Taxonomy" id="1842532"/>
    <lineage>
        <taxon>Bacteria</taxon>
        <taxon>Pseudomonadati</taxon>
        <taxon>Thermodesulfobacteriota</taxon>
        <taxon>Desulfuromonadia</taxon>
        <taxon>Desulfuromonadales</taxon>
        <taxon>Syntrophotaleaceae</taxon>
        <taxon>Syntrophotalea</taxon>
    </lineage>
</organism>
<sequence length="315" mass="36625">MATFRHSDSRKAIWQLLNTLVPYCGLWYLMVFSIQLGSSYLVTLLLALPAAAFLVRIFILFHDCVHGSFFSSKGANTFFGYLLGLLVFTPFEDWRFSHLRHHVTYANLDARGFGDVWTMTLKEYQNSPKRTRLLYKLYRNPVVLFGLGAIFLFPMRNRLPTRRVKRKEHMSVVFTNLLIFIVIWVADKVIGWKTYLLIQVPVLLFSGTAGIWLFYVQHQFEGGYWATKSDWVPLRAAMEGSSFYRLPALFQWFSGNIGFHHVHHLSPRIPNYLLKKCFESIPALQAKPPLTFLKSLPCARLKLWDEGRKEMMGFP</sequence>
<evidence type="ECO:0000313" key="4">
    <source>
        <dbReference type="Proteomes" id="UP000182517"/>
    </source>
</evidence>
<accession>A0A1L3GT41</accession>
<evidence type="ECO:0000259" key="2">
    <source>
        <dbReference type="Pfam" id="PF00487"/>
    </source>
</evidence>
<evidence type="ECO:0000313" key="3">
    <source>
        <dbReference type="EMBL" id="APG29126.1"/>
    </source>
</evidence>
<feature type="transmembrane region" description="Helical" evidence="1">
    <location>
        <begin position="12"/>
        <end position="34"/>
    </location>
</feature>
<dbReference type="Pfam" id="PF00487">
    <property type="entry name" value="FA_desaturase"/>
    <property type="match status" value="1"/>
</dbReference>
<feature type="transmembrane region" description="Helical" evidence="1">
    <location>
        <begin position="169"/>
        <end position="186"/>
    </location>
</feature>
<dbReference type="STRING" id="1842532.A7E78_11805"/>
<dbReference type="GO" id="GO:0016020">
    <property type="term" value="C:membrane"/>
    <property type="evidence" value="ECO:0007669"/>
    <property type="project" value="TreeGrafter"/>
</dbReference>
<dbReference type="KEGG" id="pef:A7E78_11805"/>
<keyword evidence="1" id="KW-0472">Membrane</keyword>
<dbReference type="PANTHER" id="PTHR19353:SF73">
    <property type="entry name" value="FATTY ACID DESATURASE"/>
    <property type="match status" value="1"/>
</dbReference>
<name>A0A1L3GT41_9BACT</name>